<keyword evidence="3 6" id="KW-0597">Phosphoprotein</keyword>
<comment type="catalytic activity">
    <reaction evidence="1">
        <text>ATP + protein L-histidine = ADP + protein N-phospho-L-histidine.</text>
        <dbReference type="EC" id="2.7.13.3"/>
    </reaction>
</comment>
<dbReference type="InterPro" id="IPR029016">
    <property type="entry name" value="GAF-like_dom_sf"/>
</dbReference>
<dbReference type="InterPro" id="IPR003018">
    <property type="entry name" value="GAF"/>
</dbReference>
<sequence length="683" mass="76380">MQLTALIIDDDRFMREVLTDLLGSAGFRILVAIDGEEGWQQAEAHHPDIILLDLVMPRMDGVAACHKIRSLPDLQDTPVIMMTCRSDMEGMVNPFQLGADDYISKPFDDFELIARVRGSLAKKRAARSLARKAENFQTLLDISNSVTSTLDTVEILRQVVDKIAHLLDDVYRCSIALVQEDERWGYVMASSDDPDLGGLRIFLDKYPEIRRVLQTGEPILIDDVTKDPLLTDVLPVLDGQKFNTILVLPVVYRQRVIGAMVVRALRSNAGISQKEIEFCQLIANISANAIKNAHHFELLREESERLQLAKNSLEQDLCTKTVYEQLFDNASDALIAFDGRGRAVFANRRALEISGYSASELKGFSLASLLDLRSIRLILQRRRDVMAGKSVPLSCDLAIRTRSGERRLLSVSFNSRPACGDLQVVAIRDVTEKRQVEMELELTRSNLETANRQLLEVDQIRGEFLNTAAHELRIPVTIVSGYCSLLKDMGTENFSEQQREFLEQAVEGSDRLVDLINNILDLSRFDAGKMILEVEEKDLVATIHEVLPGFVPLAEKNGLLLNLGVPETCRALFDPEAIHRVLVNLVGNALKFTPRGGTVTIETEEAEEEVRICVADTGKGIPEERMADLFKEFTQLGKEDSRRGTGLGLSICKKIIESHQGRIWAESQLGQGSRFIFTLPKPV</sequence>
<keyword evidence="4" id="KW-0808">Transferase</keyword>
<dbReference type="EC" id="2.7.13.3" evidence="2"/>
<dbReference type="InterPro" id="IPR004358">
    <property type="entry name" value="Sig_transdc_His_kin-like_C"/>
</dbReference>
<dbReference type="InterPro" id="IPR011006">
    <property type="entry name" value="CheY-like_superfamily"/>
</dbReference>
<dbReference type="EMBL" id="CP010802">
    <property type="protein sequence ID" value="ALC16977.1"/>
    <property type="molecule type" value="Genomic_DNA"/>
</dbReference>
<dbReference type="PRINTS" id="PR00344">
    <property type="entry name" value="BCTRLSENSOR"/>
</dbReference>
<feature type="domain" description="PAS" evidence="9">
    <location>
        <begin position="319"/>
        <end position="389"/>
    </location>
</feature>
<dbReference type="SUPFAM" id="SSF55874">
    <property type="entry name" value="ATPase domain of HSP90 chaperone/DNA topoisomerase II/histidine kinase"/>
    <property type="match status" value="1"/>
</dbReference>
<dbReference type="KEGG" id="des:DSOUD_2212"/>
<protein>
    <recommendedName>
        <fullName evidence="2">histidine kinase</fullName>
        <ecNumber evidence="2">2.7.13.3</ecNumber>
    </recommendedName>
</protein>
<evidence type="ECO:0000256" key="1">
    <source>
        <dbReference type="ARBA" id="ARBA00000085"/>
    </source>
</evidence>
<gene>
    <name evidence="10" type="ORF">DSOUD_2212</name>
</gene>
<dbReference type="Pfam" id="PF00512">
    <property type="entry name" value="HisKA"/>
    <property type="match status" value="1"/>
</dbReference>
<dbReference type="PROSITE" id="PS50109">
    <property type="entry name" value="HIS_KIN"/>
    <property type="match status" value="1"/>
</dbReference>
<evidence type="ECO:0000256" key="2">
    <source>
        <dbReference type="ARBA" id="ARBA00012438"/>
    </source>
</evidence>
<dbReference type="InterPro" id="IPR001789">
    <property type="entry name" value="Sig_transdc_resp-reg_receiver"/>
</dbReference>
<dbReference type="Pfam" id="PF02518">
    <property type="entry name" value="HATPase_c"/>
    <property type="match status" value="1"/>
</dbReference>
<dbReference type="Pfam" id="PF00072">
    <property type="entry name" value="Response_reg"/>
    <property type="match status" value="1"/>
</dbReference>
<evidence type="ECO:0000256" key="4">
    <source>
        <dbReference type="ARBA" id="ARBA00022679"/>
    </source>
</evidence>
<dbReference type="InterPro" id="IPR005467">
    <property type="entry name" value="His_kinase_dom"/>
</dbReference>
<dbReference type="SMART" id="SM00448">
    <property type="entry name" value="REC"/>
    <property type="match status" value="1"/>
</dbReference>
<dbReference type="CDD" id="cd00130">
    <property type="entry name" value="PAS"/>
    <property type="match status" value="1"/>
</dbReference>
<feature type="domain" description="Histidine kinase" evidence="7">
    <location>
        <begin position="467"/>
        <end position="683"/>
    </location>
</feature>
<dbReference type="SUPFAM" id="SSF55781">
    <property type="entry name" value="GAF domain-like"/>
    <property type="match status" value="1"/>
</dbReference>
<dbReference type="InterPro" id="IPR013656">
    <property type="entry name" value="PAS_4"/>
</dbReference>
<evidence type="ECO:0000256" key="5">
    <source>
        <dbReference type="ARBA" id="ARBA00022777"/>
    </source>
</evidence>
<dbReference type="InterPro" id="IPR035965">
    <property type="entry name" value="PAS-like_dom_sf"/>
</dbReference>
<dbReference type="Pfam" id="PF08448">
    <property type="entry name" value="PAS_4"/>
    <property type="match status" value="1"/>
</dbReference>
<dbReference type="AlphaFoldDB" id="A0A0M4D1L7"/>
<evidence type="ECO:0000259" key="8">
    <source>
        <dbReference type="PROSITE" id="PS50110"/>
    </source>
</evidence>
<dbReference type="PROSITE" id="PS50112">
    <property type="entry name" value="PAS"/>
    <property type="match status" value="1"/>
</dbReference>
<dbReference type="InterPro" id="IPR036097">
    <property type="entry name" value="HisK_dim/P_sf"/>
</dbReference>
<dbReference type="Gene3D" id="1.10.287.130">
    <property type="match status" value="1"/>
</dbReference>
<feature type="domain" description="Response regulatory" evidence="8">
    <location>
        <begin position="4"/>
        <end position="120"/>
    </location>
</feature>
<dbReference type="STRING" id="1603606.DSOUD_2212"/>
<dbReference type="SMART" id="SM00091">
    <property type="entry name" value="PAS"/>
    <property type="match status" value="1"/>
</dbReference>
<dbReference type="Gene3D" id="3.30.565.10">
    <property type="entry name" value="Histidine kinase-like ATPase, C-terminal domain"/>
    <property type="match status" value="1"/>
</dbReference>
<dbReference type="InterPro" id="IPR003661">
    <property type="entry name" value="HisK_dim/P_dom"/>
</dbReference>
<dbReference type="GO" id="GO:0000155">
    <property type="term" value="F:phosphorelay sensor kinase activity"/>
    <property type="evidence" value="ECO:0007669"/>
    <property type="project" value="InterPro"/>
</dbReference>
<dbReference type="PATRIC" id="fig|1603606.3.peg.2387"/>
<keyword evidence="5 10" id="KW-0418">Kinase</keyword>
<dbReference type="InterPro" id="IPR003594">
    <property type="entry name" value="HATPase_dom"/>
</dbReference>
<dbReference type="PANTHER" id="PTHR43547">
    <property type="entry name" value="TWO-COMPONENT HISTIDINE KINASE"/>
    <property type="match status" value="1"/>
</dbReference>
<dbReference type="SUPFAM" id="SSF52172">
    <property type="entry name" value="CheY-like"/>
    <property type="match status" value="1"/>
</dbReference>
<feature type="modified residue" description="4-aspartylphosphate" evidence="6">
    <location>
        <position position="53"/>
    </location>
</feature>
<evidence type="ECO:0000256" key="3">
    <source>
        <dbReference type="ARBA" id="ARBA00022553"/>
    </source>
</evidence>
<evidence type="ECO:0000313" key="10">
    <source>
        <dbReference type="EMBL" id="ALC16977.1"/>
    </source>
</evidence>
<dbReference type="SMART" id="SM00388">
    <property type="entry name" value="HisKA"/>
    <property type="match status" value="1"/>
</dbReference>
<evidence type="ECO:0000256" key="6">
    <source>
        <dbReference type="PROSITE-ProRule" id="PRU00169"/>
    </source>
</evidence>
<dbReference type="SUPFAM" id="SSF47384">
    <property type="entry name" value="Homodimeric domain of signal transducing histidine kinase"/>
    <property type="match status" value="1"/>
</dbReference>
<dbReference type="Pfam" id="PF13185">
    <property type="entry name" value="GAF_2"/>
    <property type="match status" value="1"/>
</dbReference>
<dbReference type="Proteomes" id="UP000057158">
    <property type="component" value="Chromosome"/>
</dbReference>
<dbReference type="PANTHER" id="PTHR43547:SF2">
    <property type="entry name" value="HYBRID SIGNAL TRANSDUCTION HISTIDINE KINASE C"/>
    <property type="match status" value="1"/>
</dbReference>
<dbReference type="PROSITE" id="PS50110">
    <property type="entry name" value="RESPONSE_REGULATORY"/>
    <property type="match status" value="1"/>
</dbReference>
<dbReference type="FunFam" id="3.30.565.10:FF:000006">
    <property type="entry name" value="Sensor histidine kinase WalK"/>
    <property type="match status" value="1"/>
</dbReference>
<dbReference type="RefSeq" id="WP_053551025.1">
    <property type="nucleotide sequence ID" value="NZ_CP010802.1"/>
</dbReference>
<dbReference type="Gene3D" id="3.30.450.20">
    <property type="entry name" value="PAS domain"/>
    <property type="match status" value="1"/>
</dbReference>
<dbReference type="Gene3D" id="3.30.450.40">
    <property type="match status" value="1"/>
</dbReference>
<reference evidence="10 11" key="1">
    <citation type="submission" date="2015-07" db="EMBL/GenBank/DDBJ databases">
        <title>Isolation and Genomic Characterization of a Novel Halophilic Metal-Reducing Deltaproteobacterium from the Deep Subsurface.</title>
        <authorList>
            <person name="Badalamenti J.P."/>
            <person name="Summers Z.M."/>
            <person name="Gralnick J.A."/>
            <person name="Bond D.R."/>
        </authorList>
    </citation>
    <scope>NUCLEOTIDE SEQUENCE [LARGE SCALE GENOMIC DNA]</scope>
    <source>
        <strain evidence="10 11">WTL</strain>
    </source>
</reference>
<proteinExistence type="predicted"/>
<accession>A0A0M4D1L7</accession>
<evidence type="ECO:0000259" key="7">
    <source>
        <dbReference type="PROSITE" id="PS50109"/>
    </source>
</evidence>
<dbReference type="CDD" id="cd16922">
    <property type="entry name" value="HATPase_EvgS-ArcB-TorS-like"/>
    <property type="match status" value="1"/>
</dbReference>
<dbReference type="SMART" id="SM00387">
    <property type="entry name" value="HATPase_c"/>
    <property type="match status" value="1"/>
</dbReference>
<name>A0A0M4D1L7_9BACT</name>
<dbReference type="CDD" id="cd17574">
    <property type="entry name" value="REC_OmpR"/>
    <property type="match status" value="1"/>
</dbReference>
<dbReference type="Gene3D" id="3.40.50.2300">
    <property type="match status" value="1"/>
</dbReference>
<dbReference type="CDD" id="cd00082">
    <property type="entry name" value="HisKA"/>
    <property type="match status" value="1"/>
</dbReference>
<dbReference type="SUPFAM" id="SSF55785">
    <property type="entry name" value="PYP-like sensor domain (PAS domain)"/>
    <property type="match status" value="1"/>
</dbReference>
<evidence type="ECO:0000259" key="9">
    <source>
        <dbReference type="PROSITE" id="PS50112"/>
    </source>
</evidence>
<keyword evidence="11" id="KW-1185">Reference proteome</keyword>
<evidence type="ECO:0000313" key="11">
    <source>
        <dbReference type="Proteomes" id="UP000057158"/>
    </source>
</evidence>
<dbReference type="NCBIfam" id="TIGR00229">
    <property type="entry name" value="sensory_box"/>
    <property type="match status" value="1"/>
</dbReference>
<dbReference type="InterPro" id="IPR000014">
    <property type="entry name" value="PAS"/>
</dbReference>
<dbReference type="OrthoDB" id="5342753at2"/>
<organism evidence="10 11">
    <name type="scientific">Desulfuromonas soudanensis</name>
    <dbReference type="NCBI Taxonomy" id="1603606"/>
    <lineage>
        <taxon>Bacteria</taxon>
        <taxon>Pseudomonadati</taxon>
        <taxon>Thermodesulfobacteriota</taxon>
        <taxon>Desulfuromonadia</taxon>
        <taxon>Desulfuromonadales</taxon>
        <taxon>Desulfuromonadaceae</taxon>
        <taxon>Desulfuromonas</taxon>
    </lineage>
</organism>
<dbReference type="SMART" id="SM00065">
    <property type="entry name" value="GAF"/>
    <property type="match status" value="1"/>
</dbReference>
<dbReference type="InterPro" id="IPR036890">
    <property type="entry name" value="HATPase_C_sf"/>
</dbReference>